<feature type="domain" description="CorA-like transporter" evidence="6">
    <location>
        <begin position="61"/>
        <end position="259"/>
    </location>
</feature>
<protein>
    <recommendedName>
        <fullName evidence="6">CorA-like transporter domain-containing protein</fullName>
    </recommendedName>
</protein>
<dbReference type="Proteomes" id="UP000250266">
    <property type="component" value="Unassembled WGS sequence"/>
</dbReference>
<organism evidence="7 8">
    <name type="scientific">Lepidopterella palustris CBS 459.81</name>
    <dbReference type="NCBI Taxonomy" id="1314670"/>
    <lineage>
        <taxon>Eukaryota</taxon>
        <taxon>Fungi</taxon>
        <taxon>Dikarya</taxon>
        <taxon>Ascomycota</taxon>
        <taxon>Pezizomycotina</taxon>
        <taxon>Dothideomycetes</taxon>
        <taxon>Pleosporomycetidae</taxon>
        <taxon>Mytilinidiales</taxon>
        <taxon>Argynnaceae</taxon>
        <taxon>Lepidopterella</taxon>
    </lineage>
</organism>
<dbReference type="AlphaFoldDB" id="A0A8E2E6J3"/>
<dbReference type="Gene3D" id="1.20.58.340">
    <property type="entry name" value="Magnesium transport protein CorA, transmembrane region"/>
    <property type="match status" value="1"/>
</dbReference>
<dbReference type="Pfam" id="PF26616">
    <property type="entry name" value="CorA-like"/>
    <property type="match status" value="1"/>
</dbReference>
<evidence type="ECO:0000313" key="8">
    <source>
        <dbReference type="Proteomes" id="UP000250266"/>
    </source>
</evidence>
<dbReference type="InterPro" id="IPR045863">
    <property type="entry name" value="CorA_TM1_TM2"/>
</dbReference>
<dbReference type="GO" id="GO:0016020">
    <property type="term" value="C:membrane"/>
    <property type="evidence" value="ECO:0007669"/>
    <property type="project" value="UniProtKB-SubCell"/>
</dbReference>
<evidence type="ECO:0000313" key="7">
    <source>
        <dbReference type="EMBL" id="OCK78099.1"/>
    </source>
</evidence>
<evidence type="ECO:0000256" key="1">
    <source>
        <dbReference type="ARBA" id="ARBA00004141"/>
    </source>
</evidence>
<keyword evidence="8" id="KW-1185">Reference proteome</keyword>
<keyword evidence="2 5" id="KW-0812">Transmembrane</keyword>
<comment type="subcellular location">
    <subcellularLocation>
        <location evidence="1">Membrane</location>
        <topology evidence="1">Multi-pass membrane protein</topology>
    </subcellularLocation>
</comment>
<keyword evidence="4 5" id="KW-0472">Membrane</keyword>
<name>A0A8E2E6J3_9PEZI</name>
<accession>A0A8E2E6J3</accession>
<sequence length="475" mass="53851">MGAPTAAVVTPQATQAFDAFSSLVGAEHYWPRLEFRQCCASGTAVDVKLIDIVVAAQNATTSPSTLRTEQFKDLGNLETYLNDKSHGDFQTRIFSIHQKNSWRPLGITGLMLRKVFDTHDIMPEFLEIVLSFGRKTCAIEEAFSGSVFRRRRGNVTEIAYIFKYPERKEKTDGGDPWSIRQTGVYHRHDMTKNHSIWILLHPVPDSAGERGLTELLKIPHSRPSLLQNPLLIHGLLFSTYIHKWRDYMTYYEEKLLPLSNTTMSTWINEPLRLNHQTLTTVRFLENRFLPLAGIFASFSNVITALRNLNTELEQASVVSKSDGDAMVQLLENYQGQTAAYIENARFLQKRSGGTAQLISDTLAFKNSDVAQVQSGYMLKLTLSTVDDSATVRVVTIVTLIYLPFAFMGTVLGMNFFQMNSSHNLVVSPQFWIYFAISVPMTLATIAYWRWMKWRKDVAREKAAALNSARNLNEKL</sequence>
<evidence type="ECO:0000256" key="2">
    <source>
        <dbReference type="ARBA" id="ARBA00022692"/>
    </source>
</evidence>
<proteinExistence type="predicted"/>
<dbReference type="OrthoDB" id="5396681at2759"/>
<evidence type="ECO:0000259" key="6">
    <source>
        <dbReference type="Pfam" id="PF26616"/>
    </source>
</evidence>
<gene>
    <name evidence="7" type="ORF">K432DRAFT_406761</name>
</gene>
<dbReference type="EMBL" id="KV745081">
    <property type="protein sequence ID" value="OCK78099.1"/>
    <property type="molecule type" value="Genomic_DNA"/>
</dbReference>
<evidence type="ECO:0000256" key="3">
    <source>
        <dbReference type="ARBA" id="ARBA00022989"/>
    </source>
</evidence>
<reference evidence="7 8" key="1">
    <citation type="journal article" date="2016" name="Nat. Commun.">
        <title>Ectomycorrhizal ecology is imprinted in the genome of the dominant symbiotic fungus Cenococcum geophilum.</title>
        <authorList>
            <consortium name="DOE Joint Genome Institute"/>
            <person name="Peter M."/>
            <person name="Kohler A."/>
            <person name="Ohm R.A."/>
            <person name="Kuo A."/>
            <person name="Krutzmann J."/>
            <person name="Morin E."/>
            <person name="Arend M."/>
            <person name="Barry K.W."/>
            <person name="Binder M."/>
            <person name="Choi C."/>
            <person name="Clum A."/>
            <person name="Copeland A."/>
            <person name="Grisel N."/>
            <person name="Haridas S."/>
            <person name="Kipfer T."/>
            <person name="LaButti K."/>
            <person name="Lindquist E."/>
            <person name="Lipzen A."/>
            <person name="Maire R."/>
            <person name="Meier B."/>
            <person name="Mihaltcheva S."/>
            <person name="Molinier V."/>
            <person name="Murat C."/>
            <person name="Poggeler S."/>
            <person name="Quandt C.A."/>
            <person name="Sperisen C."/>
            <person name="Tritt A."/>
            <person name="Tisserant E."/>
            <person name="Crous P.W."/>
            <person name="Henrissat B."/>
            <person name="Nehls U."/>
            <person name="Egli S."/>
            <person name="Spatafora J.W."/>
            <person name="Grigoriev I.V."/>
            <person name="Martin F.M."/>
        </authorList>
    </citation>
    <scope>NUCLEOTIDE SEQUENCE [LARGE SCALE GENOMIC DNA]</scope>
    <source>
        <strain evidence="7 8">CBS 459.81</strain>
    </source>
</reference>
<keyword evidence="3 5" id="KW-1133">Transmembrane helix</keyword>
<feature type="transmembrane region" description="Helical" evidence="5">
    <location>
        <begin position="389"/>
        <end position="410"/>
    </location>
</feature>
<evidence type="ECO:0000256" key="4">
    <source>
        <dbReference type="ARBA" id="ARBA00023136"/>
    </source>
</evidence>
<dbReference type="SUPFAM" id="SSF144083">
    <property type="entry name" value="Magnesium transport protein CorA, transmembrane region"/>
    <property type="match status" value="1"/>
</dbReference>
<evidence type="ECO:0000256" key="5">
    <source>
        <dbReference type="SAM" id="Phobius"/>
    </source>
</evidence>
<dbReference type="InterPro" id="IPR058257">
    <property type="entry name" value="CorA-like_dom"/>
</dbReference>
<feature type="transmembrane region" description="Helical" evidence="5">
    <location>
        <begin position="430"/>
        <end position="450"/>
    </location>
</feature>